<evidence type="ECO:0000313" key="3">
    <source>
        <dbReference type="EMBL" id="CAG1840142.1"/>
    </source>
</evidence>
<feature type="region of interest" description="Disordered" evidence="1">
    <location>
        <begin position="16"/>
        <end position="83"/>
    </location>
</feature>
<evidence type="ECO:0000256" key="2">
    <source>
        <dbReference type="SAM" id="Phobius"/>
    </source>
</evidence>
<feature type="transmembrane region" description="Helical" evidence="2">
    <location>
        <begin position="92"/>
        <end position="118"/>
    </location>
</feature>
<evidence type="ECO:0000256" key="1">
    <source>
        <dbReference type="SAM" id="MobiDB-lite"/>
    </source>
</evidence>
<sequence>MEKLPLTSVKLSFSHITPVFSPPDPPEVPPPPAPADPPPAPPPPVQEPPTPPPEPAPQLPPTPPPGVPPTPISPAPLVLPPAGTTSQSAHDVIIIAVFFSLGGLLFLAFFTAALICYVRKAKKKMAAKRQAVDVHQAAVRGPHRQQPAAPTAIDDDNEIHELMEEGRVIGETSLREPARDAIFEQWGRRR</sequence>
<dbReference type="InterPro" id="IPR044950">
    <property type="entry name" value="TED6/7"/>
</dbReference>
<name>A0A804J9G6_MUSAM</name>
<reference evidence="3" key="1">
    <citation type="submission" date="2021-03" db="EMBL/GenBank/DDBJ databases">
        <authorList>
            <consortium name="Genoscope - CEA"/>
            <person name="William W."/>
        </authorList>
    </citation>
    <scope>NUCLEOTIDE SEQUENCE</scope>
    <source>
        <strain evidence="3">Doubled-haploid Pahang</strain>
    </source>
</reference>
<dbReference type="Gramene" id="Ma05_t28250.1">
    <property type="protein sequence ID" value="Ma05_p28250.1"/>
    <property type="gene ID" value="Ma05_g28250"/>
</dbReference>
<feature type="compositionally biased region" description="Pro residues" evidence="1">
    <location>
        <begin position="20"/>
        <end position="79"/>
    </location>
</feature>
<accession>A0A804J9G6</accession>
<keyword evidence="2" id="KW-0472">Membrane</keyword>
<organism evidence="4 5">
    <name type="scientific">Musa acuminata subsp. malaccensis</name>
    <name type="common">Wild banana</name>
    <name type="synonym">Musa malaccensis</name>
    <dbReference type="NCBI Taxonomy" id="214687"/>
    <lineage>
        <taxon>Eukaryota</taxon>
        <taxon>Viridiplantae</taxon>
        <taxon>Streptophyta</taxon>
        <taxon>Embryophyta</taxon>
        <taxon>Tracheophyta</taxon>
        <taxon>Spermatophyta</taxon>
        <taxon>Magnoliopsida</taxon>
        <taxon>Liliopsida</taxon>
        <taxon>Zingiberales</taxon>
        <taxon>Musaceae</taxon>
        <taxon>Musa</taxon>
    </lineage>
</organism>
<evidence type="ECO:0000313" key="5">
    <source>
        <dbReference type="Proteomes" id="UP000012960"/>
    </source>
</evidence>
<gene>
    <name evidence="3" type="ORF">GSMUA_280190.1</name>
</gene>
<keyword evidence="2" id="KW-0812">Transmembrane</keyword>
<protein>
    <submittedName>
        <fullName evidence="3">(wild Malaysian banana) hypothetical protein</fullName>
    </submittedName>
</protein>
<keyword evidence="2" id="KW-1133">Transmembrane helix</keyword>
<reference evidence="4" key="2">
    <citation type="submission" date="2021-05" db="UniProtKB">
        <authorList>
            <consortium name="EnsemblPlants"/>
        </authorList>
    </citation>
    <scope>IDENTIFICATION</scope>
    <source>
        <strain evidence="4">subsp. malaccensis</strain>
    </source>
</reference>
<proteinExistence type="predicted"/>
<dbReference type="PANTHER" id="PTHR35697:SF1">
    <property type="entry name" value="PROTEIN TRACHEARY ELEMENT DIFFERENTIATION-RELATED 7"/>
    <property type="match status" value="1"/>
</dbReference>
<dbReference type="PRINTS" id="PR01217">
    <property type="entry name" value="PRICHEXTENSN"/>
</dbReference>
<dbReference type="Proteomes" id="UP000012960">
    <property type="component" value="Unplaced"/>
</dbReference>
<dbReference type="EnsemblPlants" id="Ma05_t28250.1">
    <property type="protein sequence ID" value="Ma05_p28250.1"/>
    <property type="gene ID" value="Ma05_g28250"/>
</dbReference>
<dbReference type="GO" id="GO:0009834">
    <property type="term" value="P:plant-type secondary cell wall biogenesis"/>
    <property type="evidence" value="ECO:0007669"/>
    <property type="project" value="InterPro"/>
</dbReference>
<dbReference type="EMBL" id="HG996470">
    <property type="protein sequence ID" value="CAG1840142.1"/>
    <property type="molecule type" value="Genomic_DNA"/>
</dbReference>
<dbReference type="AlphaFoldDB" id="A0A804J9G6"/>
<dbReference type="InParanoid" id="A0A804J9G6"/>
<dbReference type="PANTHER" id="PTHR35697">
    <property type="entry name" value="OS08G0108300 PROTEIN"/>
    <property type="match status" value="1"/>
</dbReference>
<evidence type="ECO:0000313" key="4">
    <source>
        <dbReference type="EnsemblPlants" id="Ma05_p28250.1"/>
    </source>
</evidence>
<keyword evidence="5" id="KW-1185">Reference proteome</keyword>